<dbReference type="SUPFAM" id="SSF57603">
    <property type="entry name" value="FnI-like domain"/>
    <property type="match status" value="1"/>
</dbReference>
<dbReference type="OMA" id="GKEASCY"/>
<feature type="chain" id="PRO_5036472582" description="VWFC domain-containing protein" evidence="1">
    <location>
        <begin position="17"/>
        <end position="136"/>
    </location>
</feature>
<evidence type="ECO:0000256" key="1">
    <source>
        <dbReference type="SAM" id="SignalP"/>
    </source>
</evidence>
<accession>A0A8W8MGP1</accession>
<dbReference type="InterPro" id="IPR042979">
    <property type="entry name" value="VWC2/VWC2L"/>
</dbReference>
<dbReference type="Proteomes" id="UP000005408">
    <property type="component" value="Unassembled WGS sequence"/>
</dbReference>
<dbReference type="PANTHER" id="PTHR46252">
    <property type="entry name" value="BRORIN FAMILY MEMBER"/>
    <property type="match status" value="1"/>
</dbReference>
<dbReference type="Gene3D" id="6.20.200.20">
    <property type="match status" value="1"/>
</dbReference>
<evidence type="ECO:0000313" key="3">
    <source>
        <dbReference type="Proteomes" id="UP000005408"/>
    </source>
</evidence>
<protein>
    <recommendedName>
        <fullName evidence="4">VWFC domain-containing protein</fullName>
    </recommendedName>
</protein>
<dbReference type="AlphaFoldDB" id="A0A8W8MGP1"/>
<feature type="signal peptide" evidence="1">
    <location>
        <begin position="1"/>
        <end position="16"/>
    </location>
</feature>
<dbReference type="GO" id="GO:0032281">
    <property type="term" value="C:AMPA glutamate receptor complex"/>
    <property type="evidence" value="ECO:0007669"/>
    <property type="project" value="TreeGrafter"/>
</dbReference>
<evidence type="ECO:0000313" key="2">
    <source>
        <dbReference type="EnsemblMetazoa" id="G32239.13:cds"/>
    </source>
</evidence>
<dbReference type="EnsemblMetazoa" id="G32239.13">
    <property type="protein sequence ID" value="G32239.13:cds"/>
    <property type="gene ID" value="G32239"/>
</dbReference>
<dbReference type="GO" id="GO:0045202">
    <property type="term" value="C:synapse"/>
    <property type="evidence" value="ECO:0007669"/>
    <property type="project" value="UniProtKB-SubCell"/>
</dbReference>
<dbReference type="PANTHER" id="PTHR46252:SF3">
    <property type="entry name" value="KIELIN_CHORDIN-LIKE PROTEIN"/>
    <property type="match status" value="1"/>
</dbReference>
<dbReference type="Pfam" id="PF23334">
    <property type="entry name" value="VWC2L_2nd"/>
    <property type="match status" value="1"/>
</dbReference>
<dbReference type="GO" id="GO:0030514">
    <property type="term" value="P:negative regulation of BMP signaling pathway"/>
    <property type="evidence" value="ECO:0007669"/>
    <property type="project" value="TreeGrafter"/>
</dbReference>
<keyword evidence="3" id="KW-1185">Reference proteome</keyword>
<name>A0A8W8MGP1_MAGGI</name>
<organism evidence="2 3">
    <name type="scientific">Magallana gigas</name>
    <name type="common">Pacific oyster</name>
    <name type="synonym">Crassostrea gigas</name>
    <dbReference type="NCBI Taxonomy" id="29159"/>
    <lineage>
        <taxon>Eukaryota</taxon>
        <taxon>Metazoa</taxon>
        <taxon>Spiralia</taxon>
        <taxon>Lophotrochozoa</taxon>
        <taxon>Mollusca</taxon>
        <taxon>Bivalvia</taxon>
        <taxon>Autobranchia</taxon>
        <taxon>Pteriomorphia</taxon>
        <taxon>Ostreida</taxon>
        <taxon>Ostreoidea</taxon>
        <taxon>Ostreidae</taxon>
        <taxon>Magallana</taxon>
    </lineage>
</organism>
<sequence length="136" mass="14842">MMGLAVFALLLSYGQCGLLTQQLLMPAIPSGCYYRGSVYPFGWFSTRHCESCQCSTSGQVMCMFNDCWQPACADPVQEKDYCCPTCPNGYTCKAPDGHIVKAGETYHLNSYTSCQCATQIGASFKAICTQQNPSIP</sequence>
<dbReference type="GO" id="GO:0005615">
    <property type="term" value="C:extracellular space"/>
    <property type="evidence" value="ECO:0007669"/>
    <property type="project" value="TreeGrafter"/>
</dbReference>
<reference evidence="2" key="1">
    <citation type="submission" date="2022-08" db="UniProtKB">
        <authorList>
            <consortium name="EnsemblMetazoa"/>
        </authorList>
    </citation>
    <scope>IDENTIFICATION</scope>
    <source>
        <strain evidence="2">05x7-T-G4-1.051#20</strain>
    </source>
</reference>
<keyword evidence="1" id="KW-0732">Signal</keyword>
<evidence type="ECO:0008006" key="4">
    <source>
        <dbReference type="Google" id="ProtNLM"/>
    </source>
</evidence>
<proteinExistence type="predicted"/>